<dbReference type="Pfam" id="PF00037">
    <property type="entry name" value="Fer4"/>
    <property type="match status" value="1"/>
</dbReference>
<dbReference type="OrthoDB" id="30658at2157"/>
<dbReference type="PROSITE" id="PS00198">
    <property type="entry name" value="4FE4S_FER_1"/>
    <property type="match status" value="1"/>
</dbReference>
<dbReference type="Proteomes" id="UP000509448">
    <property type="component" value="Chromosome"/>
</dbReference>
<dbReference type="EMBL" id="AP018732">
    <property type="protein sequence ID" value="BBE42915.1"/>
    <property type="molecule type" value="Genomic_DNA"/>
</dbReference>
<dbReference type="RefSeq" id="WP_174449093.1">
    <property type="nucleotide sequence ID" value="NZ_AP018732.1"/>
</dbReference>
<keyword evidence="6" id="KW-1185">Reference proteome</keyword>
<dbReference type="PROSITE" id="PS00211">
    <property type="entry name" value="ABC_TRANSPORTER_1"/>
    <property type="match status" value="2"/>
</dbReference>
<dbReference type="InterPro" id="IPR013283">
    <property type="entry name" value="RLI1"/>
</dbReference>
<proteinExistence type="predicted"/>
<reference evidence="5 6" key="1">
    <citation type="journal article" date="2019" name="ISME J.">
        <title>Isolation and characterization of a thermophilic sulfur- and iron-reducing thaumarchaeote from a terrestrial acidic hot spring.</title>
        <authorList>
            <person name="Kato S."/>
            <person name="Itoh T."/>
            <person name="Yuki M."/>
            <person name="Nagamori M."/>
            <person name="Ohnishi M."/>
            <person name="Uematsu K."/>
            <person name="Suzuki K."/>
            <person name="Takashina T."/>
            <person name="Ohkuma M."/>
        </authorList>
    </citation>
    <scope>NUCLEOTIDE SEQUENCE [LARGE SCALE GENOMIC DNA]</scope>
    <source>
        <strain evidence="5 6">NAS-02</strain>
    </source>
</reference>
<dbReference type="GO" id="GO:0005524">
    <property type="term" value="F:ATP binding"/>
    <property type="evidence" value="ECO:0007669"/>
    <property type="project" value="UniProtKB-KW"/>
</dbReference>
<dbReference type="Pfam" id="PF00005">
    <property type="entry name" value="ABC_tran"/>
    <property type="match status" value="2"/>
</dbReference>
<evidence type="ECO:0000256" key="2">
    <source>
        <dbReference type="ARBA" id="ARBA00022840"/>
    </source>
</evidence>
<dbReference type="GO" id="GO:0016887">
    <property type="term" value="F:ATP hydrolysis activity"/>
    <property type="evidence" value="ECO:0007669"/>
    <property type="project" value="InterPro"/>
</dbReference>
<dbReference type="SMART" id="SM00382">
    <property type="entry name" value="AAA"/>
    <property type="match status" value="2"/>
</dbReference>
<evidence type="ECO:0000313" key="5">
    <source>
        <dbReference type="EMBL" id="BBE42915.1"/>
    </source>
</evidence>
<dbReference type="Gene3D" id="3.40.50.300">
    <property type="entry name" value="P-loop containing nucleotide triphosphate hydrolases"/>
    <property type="match status" value="2"/>
</dbReference>
<feature type="domain" description="4Fe-4S ferredoxin-type" evidence="4">
    <location>
        <begin position="42"/>
        <end position="71"/>
    </location>
</feature>
<dbReference type="FunFam" id="3.40.50.300:FF:001546">
    <property type="entry name" value="RNase L inhibitor homolog"/>
    <property type="match status" value="1"/>
</dbReference>
<dbReference type="InterPro" id="IPR003439">
    <property type="entry name" value="ABC_transporter-like_ATP-bd"/>
</dbReference>
<dbReference type="PANTHER" id="PTHR19248">
    <property type="entry name" value="ATP-BINDING TRANSPORT PROTEIN-RELATED"/>
    <property type="match status" value="1"/>
</dbReference>
<feature type="domain" description="ABC transporter" evidence="3">
    <location>
        <begin position="66"/>
        <end position="311"/>
    </location>
</feature>
<dbReference type="InterPro" id="IPR003593">
    <property type="entry name" value="AAA+_ATPase"/>
</dbReference>
<evidence type="ECO:0000259" key="3">
    <source>
        <dbReference type="PROSITE" id="PS50893"/>
    </source>
</evidence>
<dbReference type="SUPFAM" id="SSF54862">
    <property type="entry name" value="4Fe-4S ferredoxins"/>
    <property type="match status" value="1"/>
</dbReference>
<dbReference type="GO" id="GO:0016491">
    <property type="term" value="F:oxidoreductase activity"/>
    <property type="evidence" value="ECO:0007669"/>
    <property type="project" value="UniProtKB-ARBA"/>
</dbReference>
<accession>A0A4P2VQ15</accession>
<dbReference type="GeneID" id="55585345"/>
<keyword evidence="2" id="KW-0067">ATP-binding</keyword>
<evidence type="ECO:0000313" key="6">
    <source>
        <dbReference type="Proteomes" id="UP000509448"/>
    </source>
</evidence>
<organism evidence="5 6">
    <name type="scientific">Conexivisphaera calida</name>
    <dbReference type="NCBI Taxonomy" id="1874277"/>
    <lineage>
        <taxon>Archaea</taxon>
        <taxon>Nitrososphaerota</taxon>
        <taxon>Conexivisphaeria</taxon>
        <taxon>Conexivisphaerales</taxon>
        <taxon>Conexivisphaeraceae</taxon>
        <taxon>Conexivisphaera</taxon>
    </lineage>
</organism>
<dbReference type="NCBIfam" id="NF009945">
    <property type="entry name" value="PRK13409.1"/>
    <property type="match status" value="1"/>
</dbReference>
<dbReference type="SUPFAM" id="SSF52540">
    <property type="entry name" value="P-loop containing nucleoside triphosphate hydrolases"/>
    <property type="match status" value="2"/>
</dbReference>
<dbReference type="InterPro" id="IPR007209">
    <property type="entry name" value="RNaseL-inhib-like_metal-bd_dom"/>
</dbReference>
<name>A0A4P2VQ15_9ARCH</name>
<feature type="domain" description="ABC transporter" evidence="3">
    <location>
        <begin position="343"/>
        <end position="556"/>
    </location>
</feature>
<dbReference type="InterPro" id="IPR017900">
    <property type="entry name" value="4Fe4S_Fe_S_CS"/>
</dbReference>
<dbReference type="PROSITE" id="PS50893">
    <property type="entry name" value="ABC_TRANSPORTER_2"/>
    <property type="match status" value="2"/>
</dbReference>
<dbReference type="Pfam" id="PF04068">
    <property type="entry name" value="Fer4_RLI"/>
    <property type="match status" value="1"/>
</dbReference>
<dbReference type="InterPro" id="IPR017871">
    <property type="entry name" value="ABC_transporter-like_CS"/>
</dbReference>
<dbReference type="PROSITE" id="PS51379">
    <property type="entry name" value="4FE4S_FER_2"/>
    <property type="match status" value="1"/>
</dbReference>
<dbReference type="PRINTS" id="PR01868">
    <property type="entry name" value="ABCEFAMILY"/>
</dbReference>
<gene>
    <name evidence="5" type="ORF">NAS2_1535</name>
</gene>
<protein>
    <submittedName>
        <fullName evidence="5">RNase L inhibitor</fullName>
    </submittedName>
</protein>
<evidence type="ECO:0000259" key="4">
    <source>
        <dbReference type="PROSITE" id="PS51379"/>
    </source>
</evidence>
<dbReference type="AlphaFoldDB" id="A0A4P2VQ15"/>
<dbReference type="InterPro" id="IPR027417">
    <property type="entry name" value="P-loop_NTPase"/>
</dbReference>
<dbReference type="KEGG" id="ccai:NAS2_1535"/>
<sequence length="603" mass="66131">MTKRIAVIDRELCHPKKCGHECQRFCPPQLTGHKVVEFGDDGYPTINESLCIGCNICVRKCPFSAITIVNLAEEPDEAPVHQYGPNSFRLYRLPMPRRGKVVGILGRNGVGKTTALNILSGKLAPNLGSYDDPPQWREVLRFFQGTELRDYLERVASGALRISVKPQAIEQVRSMWSGSSVELLSRFDDSGRSRDLAKALGLEGSLERRPDELSGGELQRLAVAMAASREADAYFFDEPGSHNDVYQRLAVARVIRDLARSGKYVLLVEHDLTFLDYAADFVHVVYGRPGIYGIISNQMSLGTGVNSFLEGYLPADNMRIRDTPIVFDLRGVSEAVEASPPVVAYTQIEKSYPGFRLTVSEGDLRMGEVLGIVGANALGKTTFLRVLAGADSPDSGSVYMTAKISYKPQYISTSYQGTVEEALSGTAGDSWSAEPALSSVVRPLGVDALLNKSVSKLSGGELQRLAIALCLLRDADVYALDEPSAFLDVEERLALARILQKYSRDLGKGIVVIDHDVGLIDFASDRLVVFTGEPGRRGQASSPMGKRDGMNAFLRELGVTYRRDPSSGRPRVNKPGSRLDRYQKEIGEYYYLAPAEEGEEEAA</sequence>
<evidence type="ECO:0000256" key="1">
    <source>
        <dbReference type="ARBA" id="ARBA00022741"/>
    </source>
</evidence>
<dbReference type="InterPro" id="IPR017896">
    <property type="entry name" value="4Fe4S_Fe-S-bd"/>
</dbReference>
<keyword evidence="1" id="KW-0547">Nucleotide-binding</keyword>